<dbReference type="SUPFAM" id="SSF56801">
    <property type="entry name" value="Acetyl-CoA synthetase-like"/>
    <property type="match status" value="1"/>
</dbReference>
<dbReference type="NCBIfam" id="TIGR01720">
    <property type="entry name" value="NRPS-para261"/>
    <property type="match status" value="1"/>
</dbReference>
<dbReference type="InterPro" id="IPR045851">
    <property type="entry name" value="AMP-bd_C_sf"/>
</dbReference>
<dbReference type="SUPFAM" id="SSF52777">
    <property type="entry name" value="CoA-dependent acyltransferases"/>
    <property type="match status" value="6"/>
</dbReference>
<dbReference type="Proteomes" id="UP001156690">
    <property type="component" value="Unassembled WGS sequence"/>
</dbReference>
<protein>
    <recommendedName>
        <fullName evidence="1">Carrier domain-containing protein</fullName>
    </recommendedName>
</protein>
<gene>
    <name evidence="2" type="ORF">GCM10007932_15330</name>
</gene>
<dbReference type="Gene3D" id="3.30.559.10">
    <property type="entry name" value="Chloramphenicol acetyltransferase-like domain"/>
    <property type="match status" value="3"/>
</dbReference>
<dbReference type="Pfam" id="PF00550">
    <property type="entry name" value="PP-binding"/>
    <property type="match status" value="1"/>
</dbReference>
<proteinExistence type="predicted"/>
<dbReference type="Gene3D" id="3.30.559.30">
    <property type="entry name" value="Nonribosomal peptide synthetase, condensation domain"/>
    <property type="match status" value="3"/>
</dbReference>
<dbReference type="GO" id="GO:0003824">
    <property type="term" value="F:catalytic activity"/>
    <property type="evidence" value="ECO:0007669"/>
    <property type="project" value="InterPro"/>
</dbReference>
<dbReference type="EMBL" id="BSNX01000012">
    <property type="protein sequence ID" value="GLQ72173.1"/>
    <property type="molecule type" value="Genomic_DNA"/>
</dbReference>
<dbReference type="PANTHER" id="PTHR45398">
    <property type="match status" value="1"/>
</dbReference>
<dbReference type="InterPro" id="IPR000873">
    <property type="entry name" value="AMP-dep_synth/lig_dom"/>
</dbReference>
<name>A0AAV5NPJ5_9VIBR</name>
<dbReference type="InterPro" id="IPR001242">
    <property type="entry name" value="Condensation_dom"/>
</dbReference>
<reference evidence="3" key="1">
    <citation type="journal article" date="2019" name="Int. J. Syst. Evol. Microbiol.">
        <title>The Global Catalogue of Microorganisms (GCM) 10K type strain sequencing project: providing services to taxonomists for standard genome sequencing and annotation.</title>
        <authorList>
            <consortium name="The Broad Institute Genomics Platform"/>
            <consortium name="The Broad Institute Genome Sequencing Center for Infectious Disease"/>
            <person name="Wu L."/>
            <person name="Ma J."/>
        </authorList>
    </citation>
    <scope>NUCLEOTIDE SEQUENCE [LARGE SCALE GENOMIC DNA]</scope>
    <source>
        <strain evidence="3">NBRC 15640</strain>
    </source>
</reference>
<keyword evidence="3" id="KW-1185">Reference proteome</keyword>
<dbReference type="Pfam" id="PF00501">
    <property type="entry name" value="AMP-binding"/>
    <property type="match status" value="1"/>
</dbReference>
<dbReference type="InterPro" id="IPR010060">
    <property type="entry name" value="NRPS_synth"/>
</dbReference>
<comment type="caution">
    <text evidence="2">The sequence shown here is derived from an EMBL/GenBank/DDBJ whole genome shotgun (WGS) entry which is preliminary data.</text>
</comment>
<evidence type="ECO:0000313" key="3">
    <source>
        <dbReference type="Proteomes" id="UP001156690"/>
    </source>
</evidence>
<dbReference type="Gene3D" id="3.40.50.12780">
    <property type="entry name" value="N-terminal domain of ligase-like"/>
    <property type="match status" value="1"/>
</dbReference>
<accession>A0AAV5NPJ5</accession>
<sequence length="1921" mass="217288">MKSIATPYELNVFIEAQNEPSNMLSNSFVTFDLHGDVNQQALIESIRTAFQAQNFHCHYQLKNNKLYKAHISSPVSIEFYDFTNKRDPNAEYRIVLDHYYFNKIDPSEGRLYKACVLKLADNTFKVITMCHQIALDGTGFTLFLDVIKNEYQRQTKTNCMDCDIDLDVNCPCQCLHLAEDKKDDACKVWEQKVLSRSLTANFPVLSRTTSRLTQTSMFSLSSGFSDEIKAFCRENALTPHLFFKAVYALLVGRLADQHLIGVTSPMDMRDKESRQTLGCFVNTRLDIYDLEENQSFEAYFDEIRSFNQAVQSYKALPYRDLINKLNESSETEIKEPTNVAFGSTMGLDDSFELSDGVTLSFNYELLELNTSIQLLFCDSANSHFSFRFDYVKAQFESGMFENFLQRFEHLLHQIMASMDKPVGSASILLEHEHQFFKQQNKTEQPVSHVSLAKHVHRWIIETPDNIALIDDVSQRKYTYGELHQSIAAYVRYFNQFRPSSHWGKPVAIDLDSLSETVIAIVATQYVGLPYTCLDREESDERKRTIVEQLCPMTILGKHSVHLDKHNKTPSWTSPIEGDLEAVSLPVPDSFPTSNISQFIFTSGAIDSPTGIALSHEALLSRIINSTTIPIGERILLSTNEAFDAATLQLWTALTHGKTLVVSARRTTHYPDKLKSIIYAHKIDHLYLTTGLMERYIQSYPGDLFQSISTLVFSGDVVSADAVSKALDTNIPNIINLYGPAEASVYATALVCKPHHAEQQRIPIGKVCDNTSVYLVDKKGRLVPKGVTGEILIGGSGLANGYLGEPQLTASRFMVTDIAELNVRGVRVYKTGDHAYWGQDGYLYFSGRKDEEIKHKEHRFNLNDIQAAMERIEGIASAVATLLPQENRKVLAGYYVAHSPIPPSSIKTLLENILPAYMQPAFLVQLDALPLTHNGQVDRKALPIPTTEFDDDLRHLTSIQRQLLSKACSVLQLNSLSIKDDFVSRGGDSVSAITLSVEMESIGMKLDTIDIMKHTVFSEMSEHIKHEAPTQIVRGETTGLIDLLPAQQWFFEQNFMQPNHYNDAVTLSLPGDVSCARMEQALLRLTEHHDIFRTRFNKTFETGKQELIDTHEDLFSFAEESFANYEELDIYLAGLNETFDLESGAGVMFKAVLYRIRNESTIYLYLCAHHLIVDSASWHIIARDLQALYDGGCDTKLPNYSGAQIFTQSLNAQLERICKNETAYWLKSDSFSPKCRPNIQSRVETITVDEHVTAQLLSDANTPYRTSPRELLLTALSNILIERGENTEVLMRGCGRQELSSNVKVDDTIGWFTSIFPLKLPSIKTNLSQQIKNVKESFRSVPEEGSNYLHLAYHHPDNGVRRRLQSRLNASISFKYLGQYNSISDNPNKWNMELCNLGYMVGERNKPLREMEVVCWILEGKLHIQFEVTSLQINLTSLMSNFADEVRTIVAHCTDTETPNTLTPSDLKNVTLNQQHIETIESKLGSLSAIYPATHAQRALLYSNRINRDFQIGQEYFQLSGTLHTSAFQQAWDIALKRHDILRAVFCDSFEKGKPLVIVPENSKMPIKYEDCTGVSEKDKDAEMTQHLVIERRREISEVSSPLMRLWLGNFGNDDHAMILTYHQVLFDQWSMQSFLAEVMRDYESLLLGREPDVTPFSFEPFVHYIHDYQNDSKARAFWRNYLKGAPKNLRLPRSADSLCDNPIRMQNISMQLTDMESGQIIARAREHSVTTNQLCQLGWAHTLSKATGKKDIVFNTTLAKRPSSILDIDRMMGVFSATPPLRINVNGDVSSALSQIAESSAERLEYGFLDLNEYDEEWVPTTRGGTLFVFNSQLAHEIQPIHPRTQNLTLERLGTVSGTSHQIIMSVTSGHAMSFNLFFDSTEISEEVANLIANEFLSSLLTLCDNDSLDVGALCSIAKAF</sequence>
<dbReference type="InterPro" id="IPR009081">
    <property type="entry name" value="PP-bd_ACP"/>
</dbReference>
<dbReference type="PROSITE" id="PS50075">
    <property type="entry name" value="CARRIER"/>
    <property type="match status" value="1"/>
</dbReference>
<dbReference type="PANTHER" id="PTHR45398:SF1">
    <property type="entry name" value="ENZYME, PUTATIVE (JCVI)-RELATED"/>
    <property type="match status" value="1"/>
</dbReference>
<dbReference type="InterPro" id="IPR023213">
    <property type="entry name" value="CAT-like_dom_sf"/>
</dbReference>
<dbReference type="Pfam" id="PF00668">
    <property type="entry name" value="Condensation"/>
    <property type="match status" value="3"/>
</dbReference>
<dbReference type="RefSeq" id="WP_126609304.1">
    <property type="nucleotide sequence ID" value="NZ_AP025145.1"/>
</dbReference>
<feature type="domain" description="Carrier" evidence="1">
    <location>
        <begin position="953"/>
        <end position="1027"/>
    </location>
</feature>
<dbReference type="Gene3D" id="1.10.1200.10">
    <property type="entry name" value="ACP-like"/>
    <property type="match status" value="1"/>
</dbReference>
<dbReference type="InterPro" id="IPR036736">
    <property type="entry name" value="ACP-like_sf"/>
</dbReference>
<evidence type="ECO:0000313" key="2">
    <source>
        <dbReference type="EMBL" id="GLQ72173.1"/>
    </source>
</evidence>
<evidence type="ECO:0000259" key="1">
    <source>
        <dbReference type="PROSITE" id="PS50075"/>
    </source>
</evidence>
<dbReference type="SUPFAM" id="SSF47336">
    <property type="entry name" value="ACP-like"/>
    <property type="match status" value="1"/>
</dbReference>
<dbReference type="Gene3D" id="3.30.300.30">
    <property type="match status" value="1"/>
</dbReference>
<organism evidence="2 3">
    <name type="scientific">Vibrio penaeicida</name>
    <dbReference type="NCBI Taxonomy" id="104609"/>
    <lineage>
        <taxon>Bacteria</taxon>
        <taxon>Pseudomonadati</taxon>
        <taxon>Pseudomonadota</taxon>
        <taxon>Gammaproteobacteria</taxon>
        <taxon>Vibrionales</taxon>
        <taxon>Vibrionaceae</taxon>
        <taxon>Vibrio</taxon>
    </lineage>
</organism>
<dbReference type="InterPro" id="IPR042099">
    <property type="entry name" value="ANL_N_sf"/>
</dbReference>